<dbReference type="RefSeq" id="WP_246397888.1">
    <property type="nucleotide sequence ID" value="NZ_JACIDR010000001.1"/>
</dbReference>
<name>A0A7W6CUU4_9HYPH</name>
<dbReference type="EMBL" id="JACIDR010000001">
    <property type="protein sequence ID" value="MBB3971513.1"/>
    <property type="molecule type" value="Genomic_DNA"/>
</dbReference>
<sequence length="135" mass="14765">MTQGSDAFEVPHDQGHAPLANGGDRTNIVSRSSTAVGDHGTSALAGAPAQYARVHRTSPEQPASVREGEWMTQRKPENKLDPDVQAHIGRQLRAGYVDILNQPVPDRFLELLAELDTREGEAERTSDELRQNGSR</sequence>
<organism evidence="3 4">
    <name type="scientific">Hansschlegelia beijingensis</name>
    <dbReference type="NCBI Taxonomy" id="1133344"/>
    <lineage>
        <taxon>Bacteria</taxon>
        <taxon>Pseudomonadati</taxon>
        <taxon>Pseudomonadota</taxon>
        <taxon>Alphaproteobacteria</taxon>
        <taxon>Hyphomicrobiales</taxon>
        <taxon>Methylopilaceae</taxon>
        <taxon>Hansschlegelia</taxon>
    </lineage>
</organism>
<comment type="caution">
    <text evidence="3">The sequence shown here is derived from an EMBL/GenBank/DDBJ whole genome shotgun (WGS) entry which is preliminary data.</text>
</comment>
<evidence type="ECO:0000313" key="4">
    <source>
        <dbReference type="Proteomes" id="UP000528964"/>
    </source>
</evidence>
<dbReference type="AlphaFoldDB" id="A0A7W6CUU4"/>
<dbReference type="InterPro" id="IPR041649">
    <property type="entry name" value="NepR"/>
</dbReference>
<gene>
    <name evidence="3" type="ORF">GGR24_000146</name>
</gene>
<accession>A0A7W6CUU4</accession>
<dbReference type="Proteomes" id="UP000528964">
    <property type="component" value="Unassembled WGS sequence"/>
</dbReference>
<protein>
    <recommendedName>
        <fullName evidence="2">Anti-sigma factor NepR domain-containing protein</fullName>
    </recommendedName>
</protein>
<dbReference type="Pfam" id="PF18557">
    <property type="entry name" value="NepR"/>
    <property type="match status" value="1"/>
</dbReference>
<evidence type="ECO:0000256" key="1">
    <source>
        <dbReference type="SAM" id="MobiDB-lite"/>
    </source>
</evidence>
<feature type="compositionally biased region" description="Basic and acidic residues" evidence="1">
    <location>
        <begin position="66"/>
        <end position="82"/>
    </location>
</feature>
<feature type="region of interest" description="Disordered" evidence="1">
    <location>
        <begin position="1"/>
        <end position="82"/>
    </location>
</feature>
<evidence type="ECO:0000313" key="3">
    <source>
        <dbReference type="EMBL" id="MBB3971513.1"/>
    </source>
</evidence>
<keyword evidence="4" id="KW-1185">Reference proteome</keyword>
<evidence type="ECO:0000259" key="2">
    <source>
        <dbReference type="Pfam" id="PF18557"/>
    </source>
</evidence>
<proteinExistence type="predicted"/>
<reference evidence="3 4" key="1">
    <citation type="submission" date="2020-08" db="EMBL/GenBank/DDBJ databases">
        <title>Genomic Encyclopedia of Type Strains, Phase IV (KMG-IV): sequencing the most valuable type-strain genomes for metagenomic binning, comparative biology and taxonomic classification.</title>
        <authorList>
            <person name="Goeker M."/>
        </authorList>
    </citation>
    <scope>NUCLEOTIDE SEQUENCE [LARGE SCALE GENOMIC DNA]</scope>
    <source>
        <strain evidence="3 4">DSM 25481</strain>
    </source>
</reference>
<feature type="region of interest" description="Disordered" evidence="1">
    <location>
        <begin position="116"/>
        <end position="135"/>
    </location>
</feature>
<feature type="domain" description="Anti-sigma factor NepR" evidence="2">
    <location>
        <begin position="85"/>
        <end position="119"/>
    </location>
</feature>